<reference evidence="2" key="1">
    <citation type="submission" date="2022-03" db="EMBL/GenBank/DDBJ databases">
        <authorList>
            <person name="Sayadi A."/>
        </authorList>
    </citation>
    <scope>NUCLEOTIDE SEQUENCE</scope>
</reference>
<dbReference type="OrthoDB" id="6762817at2759"/>
<evidence type="ECO:0000259" key="1">
    <source>
        <dbReference type="Pfam" id="PF25273"/>
    </source>
</evidence>
<sequence>MIKREKDLQVIGSSKVKLLKENVYVYIHTWLETECHKGSNEIASAVYDTLNKIKIPENVKEIRLVSDGCTGQNKNSIVLSMCAKWMLEAPSHIEKLQLIFPATGHSFSPPDRVFALIEKKIKNLTQ</sequence>
<dbReference type="Proteomes" id="UP001152888">
    <property type="component" value="Unassembled WGS sequence"/>
</dbReference>
<accession>A0A9P0KDR9</accession>
<name>A0A9P0KDR9_ACAOB</name>
<gene>
    <name evidence="2" type="ORF">ACAOBT_LOCUS10490</name>
</gene>
<organism evidence="2 3">
    <name type="scientific">Acanthoscelides obtectus</name>
    <name type="common">Bean weevil</name>
    <name type="synonym">Bruchus obtectus</name>
    <dbReference type="NCBI Taxonomy" id="200917"/>
    <lineage>
        <taxon>Eukaryota</taxon>
        <taxon>Metazoa</taxon>
        <taxon>Ecdysozoa</taxon>
        <taxon>Arthropoda</taxon>
        <taxon>Hexapoda</taxon>
        <taxon>Insecta</taxon>
        <taxon>Pterygota</taxon>
        <taxon>Neoptera</taxon>
        <taxon>Endopterygota</taxon>
        <taxon>Coleoptera</taxon>
        <taxon>Polyphaga</taxon>
        <taxon>Cucujiformia</taxon>
        <taxon>Chrysomeloidea</taxon>
        <taxon>Chrysomelidae</taxon>
        <taxon>Bruchinae</taxon>
        <taxon>Bruchini</taxon>
        <taxon>Acanthoscelides</taxon>
    </lineage>
</organism>
<dbReference type="Pfam" id="PF25273">
    <property type="entry name" value="DUF7869"/>
    <property type="match status" value="1"/>
</dbReference>
<keyword evidence="3" id="KW-1185">Reference proteome</keyword>
<protein>
    <recommendedName>
        <fullName evidence="1">DUF7869 domain-containing protein</fullName>
    </recommendedName>
</protein>
<comment type="caution">
    <text evidence="2">The sequence shown here is derived from an EMBL/GenBank/DDBJ whole genome shotgun (WGS) entry which is preliminary data.</text>
</comment>
<dbReference type="PANTHER" id="PTHR34415">
    <property type="entry name" value="INTEGRASE CATALYTIC DOMAIN-CONTAINING PROTEIN"/>
    <property type="match status" value="1"/>
</dbReference>
<dbReference type="InterPro" id="IPR057191">
    <property type="entry name" value="DUF7869"/>
</dbReference>
<evidence type="ECO:0000313" key="2">
    <source>
        <dbReference type="EMBL" id="CAH1973334.1"/>
    </source>
</evidence>
<dbReference type="EMBL" id="CAKOFQ010006808">
    <property type="protein sequence ID" value="CAH1973334.1"/>
    <property type="molecule type" value="Genomic_DNA"/>
</dbReference>
<dbReference type="PANTHER" id="PTHR34415:SF1">
    <property type="entry name" value="INTEGRASE CATALYTIC DOMAIN-CONTAINING PROTEIN"/>
    <property type="match status" value="1"/>
</dbReference>
<evidence type="ECO:0000313" key="3">
    <source>
        <dbReference type="Proteomes" id="UP001152888"/>
    </source>
</evidence>
<feature type="domain" description="DUF7869" evidence="1">
    <location>
        <begin position="25"/>
        <end position="123"/>
    </location>
</feature>
<proteinExistence type="predicted"/>
<dbReference type="AlphaFoldDB" id="A0A9P0KDR9"/>